<organism evidence="2 3">
    <name type="scientific">Lithospermum erythrorhizon</name>
    <name type="common">Purple gromwell</name>
    <name type="synonym">Lithospermum officinale var. erythrorhizon</name>
    <dbReference type="NCBI Taxonomy" id="34254"/>
    <lineage>
        <taxon>Eukaryota</taxon>
        <taxon>Viridiplantae</taxon>
        <taxon>Streptophyta</taxon>
        <taxon>Embryophyta</taxon>
        <taxon>Tracheophyta</taxon>
        <taxon>Spermatophyta</taxon>
        <taxon>Magnoliopsida</taxon>
        <taxon>eudicotyledons</taxon>
        <taxon>Gunneridae</taxon>
        <taxon>Pentapetalae</taxon>
        <taxon>asterids</taxon>
        <taxon>lamiids</taxon>
        <taxon>Boraginales</taxon>
        <taxon>Boraginaceae</taxon>
        <taxon>Boraginoideae</taxon>
        <taxon>Lithospermeae</taxon>
        <taxon>Lithospermum</taxon>
    </lineage>
</organism>
<evidence type="ECO:0000313" key="3">
    <source>
        <dbReference type="Proteomes" id="UP001454036"/>
    </source>
</evidence>
<dbReference type="Proteomes" id="UP001454036">
    <property type="component" value="Unassembled WGS sequence"/>
</dbReference>
<accession>A0AAV3QLU6</accession>
<name>A0AAV3QLU6_LITER</name>
<comment type="caution">
    <text evidence="2">The sequence shown here is derived from an EMBL/GenBank/DDBJ whole genome shotgun (WGS) entry which is preliminary data.</text>
</comment>
<evidence type="ECO:0000313" key="2">
    <source>
        <dbReference type="EMBL" id="GAA0164505.1"/>
    </source>
</evidence>
<gene>
    <name evidence="2" type="ORF">LIER_39803</name>
</gene>
<evidence type="ECO:0000256" key="1">
    <source>
        <dbReference type="SAM" id="MobiDB-lite"/>
    </source>
</evidence>
<feature type="region of interest" description="Disordered" evidence="1">
    <location>
        <begin position="1"/>
        <end position="97"/>
    </location>
</feature>
<proteinExistence type="predicted"/>
<sequence>MSGDSKKHPIQKSASTDEEGQGELYSANHAVKIHSNNHQGHEDTESGVSGKGRGKRKETTGSTDEAGQGELYSPDYAVKVNSKQEKKNHQTKSPSKL</sequence>
<keyword evidence="3" id="KW-1185">Reference proteome</keyword>
<reference evidence="2 3" key="1">
    <citation type="submission" date="2024-01" db="EMBL/GenBank/DDBJ databases">
        <title>The complete chloroplast genome sequence of Lithospermum erythrorhizon: insights into the phylogenetic relationship among Boraginaceae species and the maternal lineages of purple gromwells.</title>
        <authorList>
            <person name="Okada T."/>
            <person name="Watanabe K."/>
        </authorList>
    </citation>
    <scope>NUCLEOTIDE SEQUENCE [LARGE SCALE GENOMIC DNA]</scope>
</reference>
<dbReference type="AlphaFoldDB" id="A0AAV3QLU6"/>
<dbReference type="EMBL" id="BAABME010021898">
    <property type="protein sequence ID" value="GAA0164505.1"/>
    <property type="molecule type" value="Genomic_DNA"/>
</dbReference>
<protein>
    <submittedName>
        <fullName evidence="2">Uncharacterized protein</fullName>
    </submittedName>
</protein>